<dbReference type="STRING" id="454171.CP488_00116"/>
<dbReference type="HOGENOM" id="CLU_018869_0_1_0"/>
<dbReference type="InterPro" id="IPR012795">
    <property type="entry name" value="tRNA_Ile_lys_synt_N"/>
</dbReference>
<comment type="similarity">
    <text evidence="8">Belongs to the tRNA(Ile)-lysidine synthase family.</text>
</comment>
<evidence type="ECO:0000256" key="8">
    <source>
        <dbReference type="HAMAP-Rule" id="MF_01161"/>
    </source>
</evidence>
<dbReference type="GO" id="GO:0005524">
    <property type="term" value="F:ATP binding"/>
    <property type="evidence" value="ECO:0007669"/>
    <property type="project" value="UniProtKB-UniRule"/>
</dbReference>
<dbReference type="InParanoid" id="S0EYF3"/>
<comment type="catalytic activity">
    <reaction evidence="7 8">
        <text>cytidine(34) in tRNA(Ile2) + L-lysine + ATP = lysidine(34) in tRNA(Ile2) + AMP + diphosphate + H(+)</text>
        <dbReference type="Rhea" id="RHEA:43744"/>
        <dbReference type="Rhea" id="RHEA-COMP:10625"/>
        <dbReference type="Rhea" id="RHEA-COMP:10670"/>
        <dbReference type="ChEBI" id="CHEBI:15378"/>
        <dbReference type="ChEBI" id="CHEBI:30616"/>
        <dbReference type="ChEBI" id="CHEBI:32551"/>
        <dbReference type="ChEBI" id="CHEBI:33019"/>
        <dbReference type="ChEBI" id="CHEBI:82748"/>
        <dbReference type="ChEBI" id="CHEBI:83665"/>
        <dbReference type="ChEBI" id="CHEBI:456215"/>
        <dbReference type="EC" id="6.3.4.19"/>
    </reaction>
</comment>
<dbReference type="PANTHER" id="PTHR43033">
    <property type="entry name" value="TRNA(ILE)-LYSIDINE SYNTHASE-RELATED"/>
    <property type="match status" value="1"/>
</dbReference>
<evidence type="ECO:0000256" key="3">
    <source>
        <dbReference type="ARBA" id="ARBA00022598"/>
    </source>
</evidence>
<evidence type="ECO:0000259" key="9">
    <source>
        <dbReference type="SMART" id="SM00977"/>
    </source>
</evidence>
<dbReference type="EC" id="6.3.4.19" evidence="8"/>
<keyword evidence="11" id="KW-1185">Reference proteome</keyword>
<dbReference type="FunCoup" id="S0EYF3">
    <property type="interactions" value="127"/>
</dbReference>
<dbReference type="Pfam" id="PF11734">
    <property type="entry name" value="TilS_C"/>
    <property type="match status" value="1"/>
</dbReference>
<dbReference type="EMBL" id="HF951689">
    <property type="protein sequence ID" value="CCW34862.1"/>
    <property type="molecule type" value="Genomic_DNA"/>
</dbReference>
<sequence>MTTADANAAVVEGLLNKVRKAITRYSMVQRGDTIVVGFSGGPDSTALLHALRLLQAEWDIRLVAAHLHHGLRGTEADEDLSWVIAHCEAFGLELRYERADVAARRRRLKLSLEQAAREMRYAFLQRVAKEEGASRIAVGHTLDDRVETVLMHLLRGAGMEGLVGFAAVQGPLIRPLYFVRREETKAFCAALEITPRCDSSNQSTEFLRNRIRLELLPLLKAYYSDHVEDALARMAELLAADNEVLESLAREKLKELAETPGPKTLMLSVERLRALPIGLQRRVLRQAIQEVRGSLQDVDFATIEAFLEGEEGLSTQLPVFMGRSVRLRVKAGKLYIEELRPQASAVPWQLELKVPGKTEIARNGWRVDAVFWEEERELEGILNKEEFTWGVLLDPNTLVFPLRVRSRRPGDRIEVKIENRLKHRKLQDIFVDAHIPKELRAEWPVVVDASDRVLVVPGLAHAADVVEVGPNLAKMDISVKNYRLVLRFEAPNAYR</sequence>
<dbReference type="NCBIfam" id="TIGR02432">
    <property type="entry name" value="lysidine_TilS_N"/>
    <property type="match status" value="1"/>
</dbReference>
<evidence type="ECO:0000256" key="6">
    <source>
        <dbReference type="ARBA" id="ARBA00022840"/>
    </source>
</evidence>
<proteinExistence type="inferred from homology"/>
<feature type="binding site" evidence="8">
    <location>
        <begin position="39"/>
        <end position="44"/>
    </location>
    <ligand>
        <name>ATP</name>
        <dbReference type="ChEBI" id="CHEBI:30616"/>
    </ligand>
</feature>
<comment type="function">
    <text evidence="8">Ligates lysine onto the cytidine present at position 34 of the AUA codon-specific tRNA(Ile) that contains the anticodon CAU, in an ATP-dependent manner. Cytidine is converted to lysidine, thus changing the amino acid specificity of the tRNA from methionine to isoleucine.</text>
</comment>
<dbReference type="PANTHER" id="PTHR43033:SF1">
    <property type="entry name" value="TRNA(ILE)-LYSIDINE SYNTHASE-RELATED"/>
    <property type="match status" value="1"/>
</dbReference>
<dbReference type="SMART" id="SM00977">
    <property type="entry name" value="TilS_C"/>
    <property type="match status" value="1"/>
</dbReference>
<dbReference type="NCBIfam" id="TIGR02433">
    <property type="entry name" value="lysidine_TilS_C"/>
    <property type="match status" value="1"/>
</dbReference>
<dbReference type="GO" id="GO:0032267">
    <property type="term" value="F:tRNA(Ile)-lysidine synthase activity"/>
    <property type="evidence" value="ECO:0007669"/>
    <property type="project" value="UniProtKB-EC"/>
</dbReference>
<evidence type="ECO:0000313" key="10">
    <source>
        <dbReference type="EMBL" id="CCW34862.1"/>
    </source>
</evidence>
<dbReference type="HAMAP" id="MF_01161">
    <property type="entry name" value="tRNA_Ile_lys_synt"/>
    <property type="match status" value="1"/>
</dbReference>
<dbReference type="AlphaFoldDB" id="S0EYF3"/>
<dbReference type="GO" id="GO:0006400">
    <property type="term" value="P:tRNA modification"/>
    <property type="evidence" value="ECO:0007669"/>
    <property type="project" value="UniProtKB-UniRule"/>
</dbReference>
<dbReference type="InterPro" id="IPR012796">
    <property type="entry name" value="Lysidine-tRNA-synth_C"/>
</dbReference>
<dbReference type="SUPFAM" id="SSF82829">
    <property type="entry name" value="MesJ substrate recognition domain-like"/>
    <property type="match status" value="1"/>
</dbReference>
<dbReference type="Gene3D" id="3.40.50.620">
    <property type="entry name" value="HUPs"/>
    <property type="match status" value="1"/>
</dbReference>
<keyword evidence="5 8" id="KW-0547">Nucleotide-binding</keyword>
<keyword evidence="4 8" id="KW-0819">tRNA processing</keyword>
<dbReference type="InterPro" id="IPR014729">
    <property type="entry name" value="Rossmann-like_a/b/a_fold"/>
</dbReference>
<evidence type="ECO:0000256" key="5">
    <source>
        <dbReference type="ARBA" id="ARBA00022741"/>
    </source>
</evidence>
<evidence type="ECO:0000256" key="1">
    <source>
        <dbReference type="ARBA" id="ARBA00004496"/>
    </source>
</evidence>
<dbReference type="OrthoDB" id="9807403at2"/>
<gene>
    <name evidence="8" type="primary">tilS</name>
    <name evidence="10" type="ORF">CCALI_01040</name>
</gene>
<dbReference type="InterPro" id="IPR011063">
    <property type="entry name" value="TilS/TtcA_N"/>
</dbReference>
<evidence type="ECO:0000256" key="7">
    <source>
        <dbReference type="ARBA" id="ARBA00048539"/>
    </source>
</evidence>
<dbReference type="InterPro" id="IPR012094">
    <property type="entry name" value="tRNA_Ile_lys_synt"/>
</dbReference>
<comment type="domain">
    <text evidence="8">The N-terminal region contains the highly conserved SGGXDS motif, predicted to be a P-loop motif involved in ATP binding.</text>
</comment>
<dbReference type="Gene3D" id="1.20.59.20">
    <property type="match status" value="1"/>
</dbReference>
<evidence type="ECO:0000256" key="4">
    <source>
        <dbReference type="ARBA" id="ARBA00022694"/>
    </source>
</evidence>
<dbReference type="KEGG" id="ccz:CCALI_01040"/>
<dbReference type="SUPFAM" id="SSF56037">
    <property type="entry name" value="PheT/TilS domain"/>
    <property type="match status" value="1"/>
</dbReference>
<dbReference type="eggNOG" id="COG0037">
    <property type="taxonomic scope" value="Bacteria"/>
</dbReference>
<dbReference type="Proteomes" id="UP000014227">
    <property type="component" value="Chromosome I"/>
</dbReference>
<dbReference type="PATRIC" id="fig|1303518.3.peg.1056"/>
<feature type="domain" description="Lysidine-tRNA(Ile) synthetase C-terminal" evidence="9">
    <location>
        <begin position="402"/>
        <end position="467"/>
    </location>
</feature>
<keyword evidence="3 8" id="KW-0436">Ligase</keyword>
<protein>
    <recommendedName>
        <fullName evidence="8">tRNA(Ile)-lysidine synthase</fullName>
        <ecNumber evidence="8">6.3.4.19</ecNumber>
    </recommendedName>
    <alternativeName>
        <fullName evidence="8">tRNA(Ile)-2-lysyl-cytidine synthase</fullName>
    </alternativeName>
    <alternativeName>
        <fullName evidence="8">tRNA(Ile)-lysidine synthetase</fullName>
    </alternativeName>
</protein>
<accession>S0EYF3</accession>
<evidence type="ECO:0000256" key="2">
    <source>
        <dbReference type="ARBA" id="ARBA00022490"/>
    </source>
</evidence>
<keyword evidence="2 8" id="KW-0963">Cytoplasm</keyword>
<comment type="subcellular location">
    <subcellularLocation>
        <location evidence="1 8">Cytoplasm</location>
    </subcellularLocation>
</comment>
<dbReference type="GO" id="GO:0005737">
    <property type="term" value="C:cytoplasm"/>
    <property type="evidence" value="ECO:0007669"/>
    <property type="project" value="UniProtKB-SubCell"/>
</dbReference>
<name>S0EYF3_CHTCT</name>
<keyword evidence="6 8" id="KW-0067">ATP-binding</keyword>
<organism evidence="10 11">
    <name type="scientific">Chthonomonas calidirosea (strain DSM 23976 / ICMP 18418 / T49)</name>
    <dbReference type="NCBI Taxonomy" id="1303518"/>
    <lineage>
        <taxon>Bacteria</taxon>
        <taxon>Bacillati</taxon>
        <taxon>Armatimonadota</taxon>
        <taxon>Chthonomonadia</taxon>
        <taxon>Chthonomonadales</taxon>
        <taxon>Chthonomonadaceae</taxon>
        <taxon>Chthonomonas</taxon>
    </lineage>
</organism>
<dbReference type="CDD" id="cd01992">
    <property type="entry name" value="TilS_N"/>
    <property type="match status" value="1"/>
</dbReference>
<dbReference type="SUPFAM" id="SSF52402">
    <property type="entry name" value="Adenine nucleotide alpha hydrolases-like"/>
    <property type="match status" value="1"/>
</dbReference>
<reference evidence="11" key="1">
    <citation type="submission" date="2013-03" db="EMBL/GenBank/DDBJ databases">
        <title>Genome sequence of Chthonomonas calidirosea, the first sequenced genome from the Armatimonadetes phylum (formally candidate division OP10).</title>
        <authorList>
            <person name="Lee K.C.Y."/>
            <person name="Morgan X.C."/>
            <person name="Dunfield P.F."/>
            <person name="Tamas I."/>
            <person name="Houghton K.M."/>
            <person name="Vyssotski M."/>
            <person name="Ryan J.L.J."/>
            <person name="Lagutin K."/>
            <person name="McDonald I.R."/>
            <person name="Stott M.B."/>
        </authorList>
    </citation>
    <scope>NUCLEOTIDE SEQUENCE [LARGE SCALE GENOMIC DNA]</scope>
    <source>
        <strain evidence="11">DSM 23976 / ICMP 18418 / T49</strain>
    </source>
</reference>
<dbReference type="Pfam" id="PF01171">
    <property type="entry name" value="ATP_bind_3"/>
    <property type="match status" value="1"/>
</dbReference>
<dbReference type="RefSeq" id="WP_016482411.1">
    <property type="nucleotide sequence ID" value="NC_021487.1"/>
</dbReference>
<evidence type="ECO:0000313" key="11">
    <source>
        <dbReference type="Proteomes" id="UP000014227"/>
    </source>
</evidence>